<sequence>MSTALRPLPACGVGVLDKASVLLEIVESGPASLLDLVRHSGLPRPTTHRIAVAMERLGLLSRDGQGRFVLGPRLGVLAVEARHDRLVEAAGPVLADLSRHLGLDARLYRRRGELQICVGSSVDRVAGVDLAAIGTARPAAAGPAAQVLYAWEEPDVLYEGLQRARFTPAHLATVRRRGWAYGPDPMASGLVSFAVPVRDAAAGTVAAALVLTGVSSRMPPAPDRRLGRAAVDAAASLSDALLRATRENSPAGHPGV</sequence>
<evidence type="ECO:0000259" key="4">
    <source>
        <dbReference type="PROSITE" id="PS51077"/>
    </source>
</evidence>
<dbReference type="Gene3D" id="3.30.450.40">
    <property type="match status" value="1"/>
</dbReference>
<dbReference type="Pfam" id="PF09339">
    <property type="entry name" value="HTH_IclR"/>
    <property type="match status" value="1"/>
</dbReference>
<dbReference type="InterPro" id="IPR014757">
    <property type="entry name" value="Tscrpt_reg_IclR_C"/>
</dbReference>
<dbReference type="PANTHER" id="PTHR30136:SF39">
    <property type="entry name" value="TRANSCRIPTIONAL REGULATORY PROTEIN"/>
    <property type="match status" value="1"/>
</dbReference>
<dbReference type="SUPFAM" id="SSF46785">
    <property type="entry name" value="Winged helix' DNA-binding domain"/>
    <property type="match status" value="1"/>
</dbReference>
<dbReference type="PROSITE" id="PS51078">
    <property type="entry name" value="ICLR_ED"/>
    <property type="match status" value="1"/>
</dbReference>
<reference evidence="6 7" key="1">
    <citation type="submission" date="2021-10" db="EMBL/GenBank/DDBJ databases">
        <title>Streptomyces sp. strain SMC 277, a novel streptomycete isolated from soil.</title>
        <authorList>
            <person name="Chanama M."/>
        </authorList>
    </citation>
    <scope>NUCLEOTIDE SEQUENCE [LARGE SCALE GENOMIC DNA]</scope>
    <source>
        <strain evidence="6 7">SMC 277</strain>
    </source>
</reference>
<evidence type="ECO:0000259" key="5">
    <source>
        <dbReference type="PROSITE" id="PS51078"/>
    </source>
</evidence>
<dbReference type="Gene3D" id="1.10.10.10">
    <property type="entry name" value="Winged helix-like DNA-binding domain superfamily/Winged helix DNA-binding domain"/>
    <property type="match status" value="1"/>
</dbReference>
<evidence type="ECO:0000313" key="6">
    <source>
        <dbReference type="EMBL" id="MCB5181535.1"/>
    </source>
</evidence>
<dbReference type="PANTHER" id="PTHR30136">
    <property type="entry name" value="HELIX-TURN-HELIX TRANSCRIPTIONAL REGULATOR, ICLR FAMILY"/>
    <property type="match status" value="1"/>
</dbReference>
<dbReference type="InterPro" id="IPR005471">
    <property type="entry name" value="Tscrpt_reg_IclR_N"/>
</dbReference>
<evidence type="ECO:0000256" key="3">
    <source>
        <dbReference type="ARBA" id="ARBA00023163"/>
    </source>
</evidence>
<dbReference type="InterPro" id="IPR029016">
    <property type="entry name" value="GAF-like_dom_sf"/>
</dbReference>
<keyword evidence="3" id="KW-0804">Transcription</keyword>
<keyword evidence="7" id="KW-1185">Reference proteome</keyword>
<keyword evidence="2" id="KW-0238">DNA-binding</keyword>
<evidence type="ECO:0000313" key="7">
    <source>
        <dbReference type="Proteomes" id="UP001199054"/>
    </source>
</evidence>
<comment type="caution">
    <text evidence="6">The sequence shown here is derived from an EMBL/GenBank/DDBJ whole genome shotgun (WGS) entry which is preliminary data.</text>
</comment>
<organism evidence="6 7">
    <name type="scientific">Streptomyces antimicrobicus</name>
    <dbReference type="NCBI Taxonomy" id="2883108"/>
    <lineage>
        <taxon>Bacteria</taxon>
        <taxon>Bacillati</taxon>
        <taxon>Actinomycetota</taxon>
        <taxon>Actinomycetes</taxon>
        <taxon>Kitasatosporales</taxon>
        <taxon>Streptomycetaceae</taxon>
        <taxon>Streptomyces</taxon>
    </lineage>
</organism>
<dbReference type="InterPro" id="IPR050707">
    <property type="entry name" value="HTH_MetabolicPath_Reg"/>
</dbReference>
<dbReference type="Pfam" id="PF01614">
    <property type="entry name" value="IclR_C"/>
    <property type="match status" value="1"/>
</dbReference>
<proteinExistence type="predicted"/>
<evidence type="ECO:0000256" key="1">
    <source>
        <dbReference type="ARBA" id="ARBA00023015"/>
    </source>
</evidence>
<evidence type="ECO:0000256" key="2">
    <source>
        <dbReference type="ARBA" id="ARBA00023125"/>
    </source>
</evidence>
<dbReference type="InterPro" id="IPR036388">
    <property type="entry name" value="WH-like_DNA-bd_sf"/>
</dbReference>
<dbReference type="SMART" id="SM00346">
    <property type="entry name" value="HTH_ICLR"/>
    <property type="match status" value="1"/>
</dbReference>
<dbReference type="InterPro" id="IPR036390">
    <property type="entry name" value="WH_DNA-bd_sf"/>
</dbReference>
<gene>
    <name evidence="6" type="ORF">LG632_19365</name>
</gene>
<dbReference type="Proteomes" id="UP001199054">
    <property type="component" value="Unassembled WGS sequence"/>
</dbReference>
<feature type="domain" description="IclR-ED" evidence="5">
    <location>
        <begin position="73"/>
        <end position="243"/>
    </location>
</feature>
<dbReference type="SUPFAM" id="SSF55781">
    <property type="entry name" value="GAF domain-like"/>
    <property type="match status" value="1"/>
</dbReference>
<feature type="domain" description="HTH iclR-type" evidence="4">
    <location>
        <begin position="13"/>
        <end position="72"/>
    </location>
</feature>
<dbReference type="PROSITE" id="PS51077">
    <property type="entry name" value="HTH_ICLR"/>
    <property type="match status" value="1"/>
</dbReference>
<keyword evidence="1" id="KW-0805">Transcription regulation</keyword>
<accession>A0ABS8BA83</accession>
<name>A0ABS8BA83_9ACTN</name>
<dbReference type="EMBL" id="JAJAUY010000078">
    <property type="protein sequence ID" value="MCB5181535.1"/>
    <property type="molecule type" value="Genomic_DNA"/>
</dbReference>
<dbReference type="RefSeq" id="WP_226728618.1">
    <property type="nucleotide sequence ID" value="NZ_JAJAUY010000078.1"/>
</dbReference>
<protein>
    <submittedName>
        <fullName evidence="6">Helix-turn-helix domain-containing protein</fullName>
    </submittedName>
</protein>